<dbReference type="AlphaFoldDB" id="A0A0B6YG69"/>
<proteinExistence type="predicted"/>
<feature type="non-terminal residue" evidence="2">
    <location>
        <position position="1"/>
    </location>
</feature>
<gene>
    <name evidence="2" type="primary">ORF24524</name>
</gene>
<feature type="non-terminal residue" evidence="2">
    <location>
        <position position="95"/>
    </location>
</feature>
<protein>
    <submittedName>
        <fullName evidence="2">Uncharacterized protein</fullName>
    </submittedName>
</protein>
<evidence type="ECO:0000256" key="1">
    <source>
        <dbReference type="SAM" id="MobiDB-lite"/>
    </source>
</evidence>
<sequence length="95" mass="10069">QPIGHQQTEPDMRPAVPPMATTNPVPFQTPSTNILSGLMTQTFTPYMSRGRGRGRGTRGSGISRGRAAATTIPVIRRTIPVSTQALSPSVVSSPQ</sequence>
<dbReference type="EMBL" id="HACG01008304">
    <property type="protein sequence ID" value="CEK55169.1"/>
    <property type="molecule type" value="Transcribed_RNA"/>
</dbReference>
<evidence type="ECO:0000313" key="2">
    <source>
        <dbReference type="EMBL" id="CEK55169.1"/>
    </source>
</evidence>
<feature type="region of interest" description="Disordered" evidence="1">
    <location>
        <begin position="1"/>
        <end position="69"/>
    </location>
</feature>
<reference evidence="2" key="1">
    <citation type="submission" date="2014-12" db="EMBL/GenBank/DDBJ databases">
        <title>Insight into the proteome of Arion vulgaris.</title>
        <authorList>
            <person name="Aradska J."/>
            <person name="Bulat T."/>
            <person name="Smidak R."/>
            <person name="Sarate P."/>
            <person name="Gangsoo J."/>
            <person name="Sialana F."/>
            <person name="Bilban M."/>
            <person name="Lubec G."/>
        </authorList>
    </citation>
    <scope>NUCLEOTIDE SEQUENCE</scope>
    <source>
        <tissue evidence="2">Skin</tissue>
    </source>
</reference>
<accession>A0A0B6YG69</accession>
<name>A0A0B6YG69_9EUPU</name>
<organism evidence="2">
    <name type="scientific">Arion vulgaris</name>
    <dbReference type="NCBI Taxonomy" id="1028688"/>
    <lineage>
        <taxon>Eukaryota</taxon>
        <taxon>Metazoa</taxon>
        <taxon>Spiralia</taxon>
        <taxon>Lophotrochozoa</taxon>
        <taxon>Mollusca</taxon>
        <taxon>Gastropoda</taxon>
        <taxon>Heterobranchia</taxon>
        <taxon>Euthyneura</taxon>
        <taxon>Panpulmonata</taxon>
        <taxon>Eupulmonata</taxon>
        <taxon>Stylommatophora</taxon>
        <taxon>Helicina</taxon>
        <taxon>Arionoidea</taxon>
        <taxon>Arionidae</taxon>
        <taxon>Arion</taxon>
    </lineage>
</organism>
<feature type="compositionally biased region" description="Polar residues" evidence="1">
    <location>
        <begin position="20"/>
        <end position="45"/>
    </location>
</feature>